<dbReference type="Pfam" id="PF00004">
    <property type="entry name" value="AAA"/>
    <property type="match status" value="1"/>
</dbReference>
<comment type="caution">
    <text evidence="3">The sequence shown here is derived from an EMBL/GenBank/DDBJ whole genome shotgun (WGS) entry which is preliminary data.</text>
</comment>
<feature type="region of interest" description="Disordered" evidence="1">
    <location>
        <begin position="406"/>
        <end position="433"/>
    </location>
</feature>
<dbReference type="SUPFAM" id="SSF52540">
    <property type="entry name" value="P-loop containing nucleoside triphosphate hydrolases"/>
    <property type="match status" value="1"/>
</dbReference>
<feature type="region of interest" description="Disordered" evidence="1">
    <location>
        <begin position="346"/>
        <end position="371"/>
    </location>
</feature>
<evidence type="ECO:0000256" key="1">
    <source>
        <dbReference type="SAM" id="MobiDB-lite"/>
    </source>
</evidence>
<feature type="region of interest" description="Disordered" evidence="1">
    <location>
        <begin position="1"/>
        <end position="36"/>
    </location>
</feature>
<dbReference type="InterPro" id="IPR003593">
    <property type="entry name" value="AAA+_ATPase"/>
</dbReference>
<dbReference type="InterPro" id="IPR027417">
    <property type="entry name" value="P-loop_NTPase"/>
</dbReference>
<feature type="region of interest" description="Disordered" evidence="1">
    <location>
        <begin position="1210"/>
        <end position="1234"/>
    </location>
</feature>
<name>A0A8J6BKF7_ELECQ</name>
<dbReference type="SMART" id="SM00382">
    <property type="entry name" value="AAA"/>
    <property type="match status" value="1"/>
</dbReference>
<feature type="compositionally biased region" description="Basic and acidic residues" evidence="1">
    <location>
        <begin position="487"/>
        <end position="520"/>
    </location>
</feature>
<feature type="domain" description="AAA+ ATPase" evidence="2">
    <location>
        <begin position="1072"/>
        <end position="1301"/>
    </location>
</feature>
<keyword evidence="4" id="KW-1185">Reference proteome</keyword>
<feature type="region of interest" description="Disordered" evidence="1">
    <location>
        <begin position="1144"/>
        <end position="1178"/>
    </location>
</feature>
<evidence type="ECO:0000313" key="3">
    <source>
        <dbReference type="EMBL" id="KAG9466774.1"/>
    </source>
</evidence>
<feature type="compositionally biased region" description="Basic and acidic residues" evidence="1">
    <location>
        <begin position="126"/>
        <end position="180"/>
    </location>
</feature>
<feature type="compositionally biased region" description="Polar residues" evidence="1">
    <location>
        <begin position="957"/>
        <end position="975"/>
    </location>
</feature>
<dbReference type="GO" id="GO:0005634">
    <property type="term" value="C:nucleus"/>
    <property type="evidence" value="ECO:0007669"/>
    <property type="project" value="TreeGrafter"/>
</dbReference>
<feature type="region of interest" description="Disordered" evidence="1">
    <location>
        <begin position="923"/>
        <end position="977"/>
    </location>
</feature>
<dbReference type="GO" id="GO:0003677">
    <property type="term" value="F:DNA binding"/>
    <property type="evidence" value="ECO:0007669"/>
    <property type="project" value="TreeGrafter"/>
</dbReference>
<sequence>MQPQPIGKRKPQSGRRLSGRRSRSRDGGLRAGSLLPESRRCEVNGAAATPPPCLTAAVMVGVLAVTSQLEDYAAQPCKKQRKDEEPTSKTITKYFSPISKTADKALCSPKSNNIADYFIRSPSAAGKERPPRDEAANKERPPKDESAGKDCPPRNESAGKDCPPRDKTVSKECPPRDKMDSPVFGVKSNKELPSTPLSGRSKPAGRTARRGRRTKLIKRLSDLAPPDAADNGGRNLANSRTMGSDTATLLAEICSQTVDRDGDEDFQSETSTVGGATKPRSGQRLKRTASMEAERRVNGEPLSTGPPNLPQSESNTSMADTSLEVHVDSTSDNCATLTVSFEEFMKSQTRKEQSTSESSTSDYVDLTNGGDAELSSAKTLTVQAQVHLSPRPDAGSKKIASIFKKSKAENKKAAASPRDCDPVSPAAPKRKSNVVIEEEELELAVINMETGEPMKQKATLAERQQFMKAFRQAGDTSKPNAKKNSARKKDLKEGTEKLEAEEQALDKDVNEETKAEEADKPKKKRPAGTPSVKTPEPAAEEEPQTPLLPNSPVLRRSLRRQSNPSSKSPERTSAESPLLMSTPKNRTPYRRNAIYKAEVITTPSDTESPIRMRFTRVTRRNKCQQLDSDNEVFTTGCKTVSKSSKKISKAKKLLEKAKAIQQNMVKAETPHRRSTRQKRDVMQKPIVIADTTASSKKDAQKTTNLRSLNDVLGKKVKSKNRTSGQKKEIKKVNKGGVITIDDSSEVSENSQDDKQFKAKREFLLSGLPDSLKRQIAKTTAMMEAYSLTGSSFQTVIHVQQRDDCITWSLPMPCCSMLTDLSPLCTSVPDITQRTLSLGDFTCVNSQSVFQQTPALVPNRLVFSDLIQSCLLEEIRLYNPQFPVKRFFKQFLQKQKEYLSLPDANKSAINHMEKYLKAAGSIRTANAKRKRKRSPCTKSKKRKSAVITGDEDEPQCDSAPTTRGQLARSSSRNNGSMHMEPDVIIVEESPVSVADDVFGEDVLWTEKYQPQNSSDLIGNSSAIRQLHSWLREWKIRAEKEEKKNQMQKTGKDKNDTWNACDFNNSEDSNEDSLCNTVLISGPPGVGKTAAVYACAQELGFKVFEVNASCQRSGRQILAQLKEATQSHQVDQQGVNAHKPCFFNISNSSKSPRKVNSPKRVVSSPRKLPVSPRGPGSKKGVAHKSLTNIFFKAAPKQKYEVKNANSELLRASQTVSDGKTSNAKASRPDKGLEVEESSRKTATSLILFEEVDVIFEDDTGFLSAIKTFMSTTKRPVILTTSDPTFGMMFDGAFEEISFHTPSVVNVASFLQVLCLAENLRTDTKDVITFLTANRCDIRQSFLHLQFWARSGGGGLREKPLPPPSKQKTETIDASDGASCKCPTTEISATYVPRCSVGCAENMLGVNNIIPPTDNLISFVKEKILEQANWDKILQLLAEFHTRNLYFTSSNLEFLLPLPVHVEEAAASSASENLEPGPLLDGDDCPMEDAGLKLSASMKRRRKLVLLNDSDLFESDSNSLDDVLSNCIKEPEEKSVPPSNDIRNEGLEARVVKKVLSPTELKSSFLVYRCLESMAEFSDHMSSLDCYTCDTTDPTETCTPNWTVSRLKHGLCDGLRTESRDLSNNQTCREIRAIIEALSFQKCSSKLSQTLDSSLELCKQSGKDPTEELTLHVSKAQDQVYFGQPAVTTDISERRLSVVKDILSHRAFIGLGNREVNVTEYLPTLRSICRLQKSKEEGKTKRRFLHYLEGINLELPKATLNSLAADFP</sequence>
<feature type="region of interest" description="Disordered" evidence="1">
    <location>
        <begin position="120"/>
        <end position="241"/>
    </location>
</feature>
<organism evidence="3 4">
    <name type="scientific">Eleutherodactylus coqui</name>
    <name type="common">Puerto Rican coqui</name>
    <dbReference type="NCBI Taxonomy" id="57060"/>
    <lineage>
        <taxon>Eukaryota</taxon>
        <taxon>Metazoa</taxon>
        <taxon>Chordata</taxon>
        <taxon>Craniata</taxon>
        <taxon>Vertebrata</taxon>
        <taxon>Euteleostomi</taxon>
        <taxon>Amphibia</taxon>
        <taxon>Batrachia</taxon>
        <taxon>Anura</taxon>
        <taxon>Neobatrachia</taxon>
        <taxon>Hyloidea</taxon>
        <taxon>Eleutherodactylidae</taxon>
        <taxon>Eleutherodactylinae</taxon>
        <taxon>Eleutherodactylus</taxon>
        <taxon>Eleutherodactylus</taxon>
    </lineage>
</organism>
<evidence type="ECO:0000313" key="4">
    <source>
        <dbReference type="Proteomes" id="UP000770717"/>
    </source>
</evidence>
<gene>
    <name evidence="3" type="ORF">GDO78_016149</name>
</gene>
<feature type="region of interest" description="Disordered" evidence="1">
    <location>
        <begin position="71"/>
        <end position="92"/>
    </location>
</feature>
<feature type="compositionally biased region" description="Polar residues" evidence="1">
    <location>
        <begin position="310"/>
        <end position="319"/>
    </location>
</feature>
<dbReference type="Gene3D" id="3.40.50.300">
    <property type="entry name" value="P-loop containing nucleotide triphosphate hydrolases"/>
    <property type="match status" value="2"/>
</dbReference>
<feature type="compositionally biased region" description="Basic and acidic residues" evidence="1">
    <location>
        <begin position="1224"/>
        <end position="1234"/>
    </location>
</feature>
<feature type="compositionally biased region" description="Basic residues" evidence="1">
    <location>
        <begin position="207"/>
        <end position="218"/>
    </location>
</feature>
<feature type="region of interest" description="Disordered" evidence="1">
    <location>
        <begin position="447"/>
        <end position="590"/>
    </location>
</feature>
<feature type="compositionally biased region" description="Basic residues" evidence="1">
    <location>
        <begin position="7"/>
        <end position="23"/>
    </location>
</feature>
<feature type="region of interest" description="Disordered" evidence="1">
    <location>
        <begin position="260"/>
        <end position="319"/>
    </location>
</feature>
<accession>A0A8J6BKF7</accession>
<feature type="region of interest" description="Disordered" evidence="1">
    <location>
        <begin position="1351"/>
        <end position="1372"/>
    </location>
</feature>
<dbReference type="OrthoDB" id="9996895at2759"/>
<proteinExistence type="predicted"/>
<reference evidence="3" key="1">
    <citation type="thesis" date="2020" institute="ProQuest LLC" country="789 East Eisenhower Parkway, Ann Arbor, MI, USA">
        <title>Comparative Genomics and Chromosome Evolution.</title>
        <authorList>
            <person name="Mudd A.B."/>
        </authorList>
    </citation>
    <scope>NUCLEOTIDE SEQUENCE</scope>
    <source>
        <strain evidence="3">HN-11 Male</strain>
        <tissue evidence="3">Kidney and liver</tissue>
    </source>
</reference>
<dbReference type="GO" id="GO:0061860">
    <property type="term" value="F:DNA clamp unloader activity"/>
    <property type="evidence" value="ECO:0007669"/>
    <property type="project" value="TreeGrafter"/>
</dbReference>
<feature type="compositionally biased region" description="Basic residues" evidence="1">
    <location>
        <begin position="925"/>
        <end position="943"/>
    </location>
</feature>
<dbReference type="FunFam" id="3.40.50.300:FF:000846">
    <property type="entry name" value="ATPase family AAA domain-containing protein 5"/>
    <property type="match status" value="1"/>
</dbReference>
<dbReference type="PANTHER" id="PTHR23389">
    <property type="entry name" value="CHROMOSOME TRANSMISSION FIDELITY FACTOR 18"/>
    <property type="match status" value="1"/>
</dbReference>
<dbReference type="CDD" id="cd00009">
    <property type="entry name" value="AAA"/>
    <property type="match status" value="1"/>
</dbReference>
<dbReference type="GO" id="GO:0005524">
    <property type="term" value="F:ATP binding"/>
    <property type="evidence" value="ECO:0007669"/>
    <property type="project" value="InterPro"/>
</dbReference>
<evidence type="ECO:0000259" key="2">
    <source>
        <dbReference type="SMART" id="SM00382"/>
    </source>
</evidence>
<dbReference type="GO" id="GO:0016887">
    <property type="term" value="F:ATP hydrolysis activity"/>
    <property type="evidence" value="ECO:0007669"/>
    <property type="project" value="InterPro"/>
</dbReference>
<dbReference type="EMBL" id="WNTK01001839">
    <property type="protein sequence ID" value="KAG9466774.1"/>
    <property type="molecule type" value="Genomic_DNA"/>
</dbReference>
<dbReference type="InterPro" id="IPR003959">
    <property type="entry name" value="ATPase_AAA_core"/>
</dbReference>
<dbReference type="PANTHER" id="PTHR23389:SF21">
    <property type="entry name" value="ATPASE FAMILY AAA DOMAIN-CONTAINING PROTEIN 5"/>
    <property type="match status" value="1"/>
</dbReference>
<protein>
    <recommendedName>
        <fullName evidence="2">AAA+ ATPase domain-containing protein</fullName>
    </recommendedName>
</protein>
<dbReference type="Proteomes" id="UP000770717">
    <property type="component" value="Unassembled WGS sequence"/>
</dbReference>
<feature type="compositionally biased region" description="Polar residues" evidence="1">
    <location>
        <begin position="1210"/>
        <end position="1222"/>
    </location>
</feature>